<dbReference type="GO" id="GO:0032875">
    <property type="term" value="P:regulation of DNA endoreduplication"/>
    <property type="evidence" value="ECO:0007669"/>
    <property type="project" value="InterPro"/>
</dbReference>
<keyword evidence="4" id="KW-1185">Reference proteome</keyword>
<protein>
    <submittedName>
        <fullName evidence="3">Uncharacterized protein</fullName>
    </submittedName>
</protein>
<gene>
    <name evidence="3" type="ORF">QJS04_geneDACA021551</name>
</gene>
<proteinExistence type="predicted"/>
<evidence type="ECO:0000256" key="1">
    <source>
        <dbReference type="ARBA" id="ARBA00023013"/>
    </source>
</evidence>
<dbReference type="EMBL" id="JAUJYN010000005">
    <property type="protein sequence ID" value="KAK1270754.1"/>
    <property type="molecule type" value="Genomic_DNA"/>
</dbReference>
<dbReference type="GO" id="GO:0004860">
    <property type="term" value="F:protein kinase inhibitor activity"/>
    <property type="evidence" value="ECO:0007669"/>
    <property type="project" value="UniProtKB-KW"/>
</dbReference>
<reference evidence="3" key="1">
    <citation type="journal article" date="2023" name="Nat. Commun.">
        <title>Diploid and tetraploid genomes of Acorus and the evolution of monocots.</title>
        <authorList>
            <person name="Ma L."/>
            <person name="Liu K.W."/>
            <person name="Li Z."/>
            <person name="Hsiao Y.Y."/>
            <person name="Qi Y."/>
            <person name="Fu T."/>
            <person name="Tang G.D."/>
            <person name="Zhang D."/>
            <person name="Sun W.H."/>
            <person name="Liu D.K."/>
            <person name="Li Y."/>
            <person name="Chen G.Z."/>
            <person name="Liu X.D."/>
            <person name="Liao X.Y."/>
            <person name="Jiang Y.T."/>
            <person name="Yu X."/>
            <person name="Hao Y."/>
            <person name="Huang J."/>
            <person name="Zhao X.W."/>
            <person name="Ke S."/>
            <person name="Chen Y.Y."/>
            <person name="Wu W.L."/>
            <person name="Hsu J.L."/>
            <person name="Lin Y.F."/>
            <person name="Huang M.D."/>
            <person name="Li C.Y."/>
            <person name="Huang L."/>
            <person name="Wang Z.W."/>
            <person name="Zhao X."/>
            <person name="Zhong W.Y."/>
            <person name="Peng D.H."/>
            <person name="Ahmad S."/>
            <person name="Lan S."/>
            <person name="Zhang J.S."/>
            <person name="Tsai W.C."/>
            <person name="Van de Peer Y."/>
            <person name="Liu Z.J."/>
        </authorList>
    </citation>
    <scope>NUCLEOTIDE SEQUENCE</scope>
    <source>
        <strain evidence="3">SCP</strain>
    </source>
</reference>
<dbReference type="PANTHER" id="PTHR33142:SF40">
    <property type="entry name" value="CYCLIN-DEPENDENT PROTEIN KINASE INHIBITOR SMR6"/>
    <property type="match status" value="1"/>
</dbReference>
<name>A0AAV9B3S2_ACOGR</name>
<reference evidence="3" key="2">
    <citation type="submission" date="2023-06" db="EMBL/GenBank/DDBJ databases">
        <authorList>
            <person name="Ma L."/>
            <person name="Liu K.-W."/>
            <person name="Li Z."/>
            <person name="Hsiao Y.-Y."/>
            <person name="Qi Y."/>
            <person name="Fu T."/>
            <person name="Tang G."/>
            <person name="Zhang D."/>
            <person name="Sun W.-H."/>
            <person name="Liu D.-K."/>
            <person name="Li Y."/>
            <person name="Chen G.-Z."/>
            <person name="Liu X.-D."/>
            <person name="Liao X.-Y."/>
            <person name="Jiang Y.-T."/>
            <person name="Yu X."/>
            <person name="Hao Y."/>
            <person name="Huang J."/>
            <person name="Zhao X.-W."/>
            <person name="Ke S."/>
            <person name="Chen Y.-Y."/>
            <person name="Wu W.-L."/>
            <person name="Hsu J.-L."/>
            <person name="Lin Y.-F."/>
            <person name="Huang M.-D."/>
            <person name="Li C.-Y."/>
            <person name="Huang L."/>
            <person name="Wang Z.-W."/>
            <person name="Zhao X."/>
            <person name="Zhong W.-Y."/>
            <person name="Peng D.-H."/>
            <person name="Ahmad S."/>
            <person name="Lan S."/>
            <person name="Zhang J.-S."/>
            <person name="Tsai W.-C."/>
            <person name="Van De Peer Y."/>
            <person name="Liu Z.-J."/>
        </authorList>
    </citation>
    <scope>NUCLEOTIDE SEQUENCE</scope>
    <source>
        <strain evidence="3">SCP</strain>
        <tissue evidence="3">Leaves</tissue>
    </source>
</reference>
<evidence type="ECO:0000256" key="2">
    <source>
        <dbReference type="ARBA" id="ARBA00023306"/>
    </source>
</evidence>
<comment type="caution">
    <text evidence="3">The sequence shown here is derived from an EMBL/GenBank/DDBJ whole genome shotgun (WGS) entry which is preliminary data.</text>
</comment>
<organism evidence="3 4">
    <name type="scientific">Acorus gramineus</name>
    <name type="common">Dwarf sweet flag</name>
    <dbReference type="NCBI Taxonomy" id="55184"/>
    <lineage>
        <taxon>Eukaryota</taxon>
        <taxon>Viridiplantae</taxon>
        <taxon>Streptophyta</taxon>
        <taxon>Embryophyta</taxon>
        <taxon>Tracheophyta</taxon>
        <taxon>Spermatophyta</taxon>
        <taxon>Magnoliopsida</taxon>
        <taxon>Liliopsida</taxon>
        <taxon>Acoraceae</taxon>
        <taxon>Acorus</taxon>
    </lineage>
</organism>
<evidence type="ECO:0000313" key="3">
    <source>
        <dbReference type="EMBL" id="KAK1270754.1"/>
    </source>
</evidence>
<dbReference type="InterPro" id="IPR040389">
    <property type="entry name" value="SMR"/>
</dbReference>
<keyword evidence="2" id="KW-0131">Cell cycle</keyword>
<sequence>MEILIGSSRNTELSTKIENFEEGKQGEIIHEDIDDGYCTPTSPKNRIPKALKCPPAPKKPVWRRLKKKRRFAVAPPFATVVGDLELLFRRRCDRTVVKAGGGDV</sequence>
<dbReference type="PANTHER" id="PTHR33142">
    <property type="entry name" value="CYCLIN-DEPENDENT PROTEIN KINASE INHIBITOR SMR13"/>
    <property type="match status" value="1"/>
</dbReference>
<evidence type="ECO:0000313" key="4">
    <source>
        <dbReference type="Proteomes" id="UP001179952"/>
    </source>
</evidence>
<dbReference type="AlphaFoldDB" id="A0AAV9B3S2"/>
<accession>A0AAV9B3S2</accession>
<keyword evidence="1" id="KW-0649">Protein kinase inhibitor</keyword>
<dbReference type="Proteomes" id="UP001179952">
    <property type="component" value="Unassembled WGS sequence"/>
</dbReference>